<gene>
    <name evidence="3" type="ORF">PSRA_0039</name>
</gene>
<evidence type="ECO:0000256" key="1">
    <source>
        <dbReference type="SAM" id="MobiDB-lite"/>
    </source>
</evidence>
<dbReference type="Proteomes" id="UP000216725">
    <property type="component" value="Unassembled WGS sequence"/>
</dbReference>
<dbReference type="EMBL" id="MWWR01000002">
    <property type="protein sequence ID" value="OZG53232.1"/>
    <property type="molecule type" value="Genomic_DNA"/>
</dbReference>
<comment type="caution">
    <text evidence="3">The sequence shown here is derived from an EMBL/GenBank/DDBJ whole genome shotgun (WGS) entry which is preliminary data.</text>
</comment>
<protein>
    <submittedName>
        <fullName evidence="3">Rod shape-determining protein RodA</fullName>
    </submittedName>
</protein>
<evidence type="ECO:0000256" key="2">
    <source>
        <dbReference type="SAM" id="Phobius"/>
    </source>
</evidence>
<organism evidence="3 4">
    <name type="scientific">Pseudoscardovia radai</name>
    <dbReference type="NCBI Taxonomy" id="987066"/>
    <lineage>
        <taxon>Bacteria</taxon>
        <taxon>Bacillati</taxon>
        <taxon>Actinomycetota</taxon>
        <taxon>Actinomycetes</taxon>
        <taxon>Bifidobacteriales</taxon>
        <taxon>Bifidobacteriaceae</taxon>
        <taxon>Pseudoscardovia</taxon>
    </lineage>
</organism>
<dbReference type="RefSeq" id="WP_245834805.1">
    <property type="nucleotide sequence ID" value="NZ_MWWR01000002.1"/>
</dbReference>
<evidence type="ECO:0000313" key="3">
    <source>
        <dbReference type="EMBL" id="OZG53232.1"/>
    </source>
</evidence>
<feature type="region of interest" description="Disordered" evidence="1">
    <location>
        <begin position="1"/>
        <end position="29"/>
    </location>
</feature>
<keyword evidence="2" id="KW-0812">Transmembrane</keyword>
<feature type="transmembrane region" description="Helical" evidence="2">
    <location>
        <begin position="105"/>
        <end position="125"/>
    </location>
</feature>
<keyword evidence="2" id="KW-1133">Transmembrane helix</keyword>
<reference evidence="3 4" key="1">
    <citation type="journal article" date="2017" name="BMC Genomics">
        <title>Comparative genomic and phylogenomic analyses of the Bifidobacteriaceae family.</title>
        <authorList>
            <person name="Lugli G.A."/>
            <person name="Milani C."/>
            <person name="Turroni F."/>
            <person name="Duranti S."/>
            <person name="Mancabelli L."/>
            <person name="Mangifesta M."/>
            <person name="Ferrario C."/>
            <person name="Modesto M."/>
            <person name="Mattarelli P."/>
            <person name="Jiri K."/>
            <person name="van Sinderen D."/>
            <person name="Ventura M."/>
        </authorList>
    </citation>
    <scope>NUCLEOTIDE SEQUENCE [LARGE SCALE GENOMIC DNA]</scope>
    <source>
        <strain evidence="3 4">DSM 24742</strain>
    </source>
</reference>
<feature type="compositionally biased region" description="Low complexity" evidence="1">
    <location>
        <begin position="1"/>
        <end position="25"/>
    </location>
</feature>
<evidence type="ECO:0000313" key="4">
    <source>
        <dbReference type="Proteomes" id="UP000216725"/>
    </source>
</evidence>
<feature type="transmembrane region" description="Helical" evidence="2">
    <location>
        <begin position="74"/>
        <end position="93"/>
    </location>
</feature>
<feature type="transmembrane region" description="Helical" evidence="2">
    <location>
        <begin position="51"/>
        <end position="68"/>
    </location>
</feature>
<dbReference type="AlphaFoldDB" id="A0A261F286"/>
<accession>A0A261F286</accession>
<keyword evidence="4" id="KW-1185">Reference proteome</keyword>
<keyword evidence="2" id="KW-0472">Membrane</keyword>
<proteinExistence type="predicted"/>
<name>A0A261F286_9BIFI</name>
<sequence>MAYDDAAQTENGAAGTTGTTGTDGAADGDEVREGFHVEHVAVSEASEGQPWFEWIIAGCIVLAVIAALTRHITVGVGILVLTSWLSALVRLFFGDDSPWKVRSRAFDVAIGLCLGLGIAIVYYSIMTMY</sequence>